<keyword evidence="3" id="KW-1185">Reference proteome</keyword>
<proteinExistence type="predicted"/>
<sequence>MENLGLNLAWWVSAVELPALGGLFVLIWRARTEADSRLDEVDHKVEAAGSQMREALAAYKLEVAKTYATTGTLREVERRLTEHLVRIEAKLDAVGAGGRA</sequence>
<accession>A0A7C9UUK8</accession>
<keyword evidence="1" id="KW-0812">Transmembrane</keyword>
<keyword evidence="1" id="KW-0472">Membrane</keyword>
<reference evidence="2 3" key="1">
    <citation type="submission" date="2020-02" db="EMBL/GenBank/DDBJ databases">
        <authorList>
            <person name="Dziuba M."/>
            <person name="Kuznetsov B."/>
            <person name="Mardanov A."/>
            <person name="Ravin N."/>
            <person name="Grouzdev D."/>
        </authorList>
    </citation>
    <scope>NUCLEOTIDE SEQUENCE [LARGE SCALE GENOMIC DNA]</scope>
    <source>
        <strain evidence="2 3">SpK</strain>
    </source>
</reference>
<keyword evidence="1" id="KW-1133">Transmembrane helix</keyword>
<dbReference type="EMBL" id="JAAIYP010000038">
    <property type="protein sequence ID" value="NFV80788.1"/>
    <property type="molecule type" value="Genomic_DNA"/>
</dbReference>
<gene>
    <name evidence="2" type="ORF">G4223_11775</name>
</gene>
<evidence type="ECO:0000313" key="2">
    <source>
        <dbReference type="EMBL" id="NFV80788.1"/>
    </source>
</evidence>
<evidence type="ECO:0000313" key="3">
    <source>
        <dbReference type="Proteomes" id="UP000480684"/>
    </source>
</evidence>
<dbReference type="AlphaFoldDB" id="A0A7C9UUK8"/>
<name>A0A7C9UUK8_9PROT</name>
<dbReference type="RefSeq" id="WP_163679662.1">
    <property type="nucleotide sequence ID" value="NZ_JAAIYP010000038.1"/>
</dbReference>
<organism evidence="2 3">
    <name type="scientific">Magnetospirillum aberrantis SpK</name>
    <dbReference type="NCBI Taxonomy" id="908842"/>
    <lineage>
        <taxon>Bacteria</taxon>
        <taxon>Pseudomonadati</taxon>
        <taxon>Pseudomonadota</taxon>
        <taxon>Alphaproteobacteria</taxon>
        <taxon>Rhodospirillales</taxon>
        <taxon>Rhodospirillaceae</taxon>
        <taxon>Magnetospirillum</taxon>
    </lineage>
</organism>
<dbReference type="Proteomes" id="UP000480684">
    <property type="component" value="Unassembled WGS sequence"/>
</dbReference>
<comment type="caution">
    <text evidence="2">The sequence shown here is derived from an EMBL/GenBank/DDBJ whole genome shotgun (WGS) entry which is preliminary data.</text>
</comment>
<protein>
    <submittedName>
        <fullName evidence="2">Uncharacterized protein</fullName>
    </submittedName>
</protein>
<feature type="transmembrane region" description="Helical" evidence="1">
    <location>
        <begin position="6"/>
        <end position="28"/>
    </location>
</feature>
<evidence type="ECO:0000256" key="1">
    <source>
        <dbReference type="SAM" id="Phobius"/>
    </source>
</evidence>